<gene>
    <name evidence="1" type="ORF">GA0070620_5710</name>
</gene>
<accession>A0A1C3NBY8</accession>
<protein>
    <submittedName>
        <fullName evidence="1">Uncharacterized protein</fullName>
    </submittedName>
</protein>
<dbReference type="Proteomes" id="UP000199393">
    <property type="component" value="Chromosome I"/>
</dbReference>
<evidence type="ECO:0000313" key="1">
    <source>
        <dbReference type="EMBL" id="SBV30117.1"/>
    </source>
</evidence>
<reference evidence="2" key="1">
    <citation type="submission" date="2016-06" db="EMBL/GenBank/DDBJ databases">
        <authorList>
            <person name="Varghese N."/>
            <person name="Submissions Spin"/>
        </authorList>
    </citation>
    <scope>NUCLEOTIDE SEQUENCE [LARGE SCALE GENOMIC DNA]</scope>
    <source>
        <strain evidence="2">DSM 45344</strain>
    </source>
</reference>
<dbReference type="EMBL" id="LT598496">
    <property type="protein sequence ID" value="SBV30117.1"/>
    <property type="molecule type" value="Genomic_DNA"/>
</dbReference>
<proteinExistence type="predicted"/>
<organism evidence="1 2">
    <name type="scientific">Micromonospora krabiensis</name>
    <dbReference type="NCBI Taxonomy" id="307121"/>
    <lineage>
        <taxon>Bacteria</taxon>
        <taxon>Bacillati</taxon>
        <taxon>Actinomycetota</taxon>
        <taxon>Actinomycetes</taxon>
        <taxon>Micromonosporales</taxon>
        <taxon>Micromonosporaceae</taxon>
        <taxon>Micromonospora</taxon>
    </lineage>
</organism>
<name>A0A1C3NBY8_9ACTN</name>
<sequence length="48" mass="5325">MKLSPRHAEVAGDNFTINGDNRAAQARYARTGRRLAKQTLYGLSTYSP</sequence>
<keyword evidence="2" id="KW-1185">Reference proteome</keyword>
<dbReference type="AlphaFoldDB" id="A0A1C3NBY8"/>
<evidence type="ECO:0000313" key="2">
    <source>
        <dbReference type="Proteomes" id="UP000199393"/>
    </source>
</evidence>